<dbReference type="Proteomes" id="UP000183208">
    <property type="component" value="Unassembled WGS sequence"/>
</dbReference>
<name>A0A1M7A4U1_9BRAD</name>
<protein>
    <submittedName>
        <fullName evidence="1">Uncharacterized protein</fullName>
    </submittedName>
</protein>
<reference evidence="1 2" key="1">
    <citation type="submission" date="2016-10" db="EMBL/GenBank/DDBJ databases">
        <authorList>
            <person name="de Groot N.N."/>
        </authorList>
    </citation>
    <scope>NUCLEOTIDE SEQUENCE [LARGE SCALE GENOMIC DNA]</scope>
    <source>
        <strain evidence="1 2">GAS522</strain>
    </source>
</reference>
<dbReference type="OrthoDB" id="8242406at2"/>
<evidence type="ECO:0000313" key="1">
    <source>
        <dbReference type="EMBL" id="SED35558.1"/>
    </source>
</evidence>
<dbReference type="RefSeq" id="WP_074831459.1">
    <property type="nucleotide sequence ID" value="NZ_FNTI01000001.1"/>
</dbReference>
<dbReference type="AlphaFoldDB" id="A0A1M7A4U1"/>
<organism evidence="1 2">
    <name type="scientific">Bradyrhizobium lablabi</name>
    <dbReference type="NCBI Taxonomy" id="722472"/>
    <lineage>
        <taxon>Bacteria</taxon>
        <taxon>Pseudomonadati</taxon>
        <taxon>Pseudomonadota</taxon>
        <taxon>Alphaproteobacteria</taxon>
        <taxon>Hyphomicrobiales</taxon>
        <taxon>Nitrobacteraceae</taxon>
        <taxon>Bradyrhizobium</taxon>
    </lineage>
</organism>
<gene>
    <name evidence="1" type="ORF">SAMN05444171_3890</name>
</gene>
<accession>A0A1M7A4U1</accession>
<evidence type="ECO:0000313" key="2">
    <source>
        <dbReference type="Proteomes" id="UP000183208"/>
    </source>
</evidence>
<dbReference type="EMBL" id="FNTI01000001">
    <property type="protein sequence ID" value="SED35558.1"/>
    <property type="molecule type" value="Genomic_DNA"/>
</dbReference>
<sequence>MSETEFDQVMEAVRTAIVLVPVEDALARSLISAGPPEATNDNVGPPWPIIPFPEGSCVS</sequence>
<proteinExistence type="predicted"/>